<organism evidence="1 2">
    <name type="scientific">Bacillus cereus</name>
    <dbReference type="NCBI Taxonomy" id="1396"/>
    <lineage>
        <taxon>Bacteria</taxon>
        <taxon>Bacillati</taxon>
        <taxon>Bacillota</taxon>
        <taxon>Bacilli</taxon>
        <taxon>Bacillales</taxon>
        <taxon>Bacillaceae</taxon>
        <taxon>Bacillus</taxon>
        <taxon>Bacillus cereus group</taxon>
    </lineage>
</organism>
<dbReference type="AlphaFoldDB" id="A0A9X6SSD2"/>
<evidence type="ECO:0000313" key="1">
    <source>
        <dbReference type="EMBL" id="PDZ94134.1"/>
    </source>
</evidence>
<proteinExistence type="predicted"/>
<accession>A0A9X6SSD2</accession>
<dbReference type="EMBL" id="NVMX01000253">
    <property type="protein sequence ID" value="PDZ94134.1"/>
    <property type="molecule type" value="Genomic_DNA"/>
</dbReference>
<gene>
    <name evidence="1" type="ORF">CON36_35420</name>
</gene>
<dbReference type="Proteomes" id="UP000219922">
    <property type="component" value="Unassembled WGS sequence"/>
</dbReference>
<name>A0A9X6SSD2_BACCE</name>
<evidence type="ECO:0000313" key="2">
    <source>
        <dbReference type="Proteomes" id="UP000219922"/>
    </source>
</evidence>
<sequence length="118" mass="14601">MELEQFFKNTDYKHSYIPEKIKNILNNMTLTDFNRTRDGKYQTFYFHFTYNEKEYILEHCFLYHWTGVDHWFKFKKPFFSPKPFYLTTSELETLSNTLMKSVNEWNTDKRSQPKLRLV</sequence>
<protein>
    <submittedName>
        <fullName evidence="1">Uncharacterized protein</fullName>
    </submittedName>
</protein>
<comment type="caution">
    <text evidence="1">The sequence shown here is derived from an EMBL/GenBank/DDBJ whole genome shotgun (WGS) entry which is preliminary data.</text>
</comment>
<dbReference type="RefSeq" id="WP_098007277.1">
    <property type="nucleotide sequence ID" value="NZ_NVMX01000253.1"/>
</dbReference>
<reference evidence="1 2" key="1">
    <citation type="submission" date="2017-09" db="EMBL/GenBank/DDBJ databases">
        <title>Large-scale bioinformatics analysis of Bacillus genomes uncovers conserved roles of natural products in bacterial physiology.</title>
        <authorList>
            <consortium name="Agbiome Team Llc"/>
            <person name="Bleich R.M."/>
            <person name="Grubbs K.J."/>
            <person name="Santa Maria K.C."/>
            <person name="Allen S.E."/>
            <person name="Farag S."/>
            <person name="Shank E.A."/>
            <person name="Bowers A."/>
        </authorList>
    </citation>
    <scope>NUCLEOTIDE SEQUENCE [LARGE SCALE GENOMIC DNA]</scope>
    <source>
        <strain evidence="1 2">AFS092789</strain>
    </source>
</reference>